<organism evidence="1 2">
    <name type="scientific">Trichinella britovi</name>
    <name type="common">Parasitic roundworm</name>
    <dbReference type="NCBI Taxonomy" id="45882"/>
    <lineage>
        <taxon>Eukaryota</taxon>
        <taxon>Metazoa</taxon>
        <taxon>Ecdysozoa</taxon>
        <taxon>Nematoda</taxon>
        <taxon>Enoplea</taxon>
        <taxon>Dorylaimia</taxon>
        <taxon>Trichinellida</taxon>
        <taxon>Trichinellidae</taxon>
        <taxon>Trichinella</taxon>
    </lineage>
</organism>
<keyword evidence="2" id="KW-1185">Reference proteome</keyword>
<reference evidence="1 2" key="1">
    <citation type="submission" date="2015-01" db="EMBL/GenBank/DDBJ databases">
        <title>Evolution of Trichinella species and genotypes.</title>
        <authorList>
            <person name="Korhonen P.K."/>
            <person name="Edoardo P."/>
            <person name="Giuseppe L.R."/>
            <person name="Gasser R.B."/>
        </authorList>
    </citation>
    <scope>NUCLEOTIDE SEQUENCE [LARGE SCALE GENOMIC DNA]</scope>
    <source>
        <strain evidence="1">ISS120</strain>
    </source>
</reference>
<evidence type="ECO:0000313" key="1">
    <source>
        <dbReference type="EMBL" id="KRY43820.1"/>
    </source>
</evidence>
<comment type="caution">
    <text evidence="1">The sequence shown here is derived from an EMBL/GenBank/DDBJ whole genome shotgun (WGS) entry which is preliminary data.</text>
</comment>
<sequence>MCSRRERSPRFLKKFARLKSPHDFYKVPEVGKSPRFLKSSRG</sequence>
<dbReference type="Proteomes" id="UP000054653">
    <property type="component" value="Unassembled WGS sequence"/>
</dbReference>
<dbReference type="AlphaFoldDB" id="A0A0V1C448"/>
<proteinExistence type="predicted"/>
<dbReference type="EMBL" id="JYDI01000878">
    <property type="protein sequence ID" value="KRY43820.1"/>
    <property type="molecule type" value="Genomic_DNA"/>
</dbReference>
<protein>
    <submittedName>
        <fullName evidence="1">Uncharacterized protein</fullName>
    </submittedName>
</protein>
<evidence type="ECO:0000313" key="2">
    <source>
        <dbReference type="Proteomes" id="UP000054653"/>
    </source>
</evidence>
<accession>A0A0V1C448</accession>
<gene>
    <name evidence="1" type="ORF">T03_10430</name>
</gene>
<name>A0A0V1C448_TRIBR</name>